<accession>A0A838CLW1</accession>
<evidence type="ECO:0000313" key="1">
    <source>
        <dbReference type="EMBL" id="MBA1836221.1"/>
    </source>
</evidence>
<name>A0A838CLW1_9CORY</name>
<dbReference type="Proteomes" id="UP000581408">
    <property type="component" value="Unassembled WGS sequence"/>
</dbReference>
<evidence type="ECO:0000313" key="2">
    <source>
        <dbReference type="Proteomes" id="UP000581408"/>
    </source>
</evidence>
<organism evidence="1 2">
    <name type="scientific">Corynebacterium wankanglinii</name>
    <dbReference type="NCBI Taxonomy" id="2735136"/>
    <lineage>
        <taxon>Bacteria</taxon>
        <taxon>Bacillati</taxon>
        <taxon>Actinomycetota</taxon>
        <taxon>Actinomycetes</taxon>
        <taxon>Mycobacteriales</taxon>
        <taxon>Corynebacteriaceae</taxon>
        <taxon>Corynebacterium</taxon>
    </lineage>
</organism>
<comment type="caution">
    <text evidence="1">The sequence shown here is derived from an EMBL/GenBank/DDBJ whole genome shotgun (WGS) entry which is preliminary data.</text>
</comment>
<sequence>MLETGLQLFQLDASTLFVSGQGHGIEFQKMHGHTFQQRTRVVRDR</sequence>
<dbReference type="RefSeq" id="WP_181195473.1">
    <property type="nucleotide sequence ID" value="NZ_JABFEE010000015.1"/>
</dbReference>
<dbReference type="AlphaFoldDB" id="A0A838CLW1"/>
<reference evidence="1 2" key="1">
    <citation type="submission" date="2020-05" db="EMBL/GenBank/DDBJ databases">
        <title>Descriptions of Corynebacterium xxxx sp. nov., Corynebacterium yyyy sp. nov. and Corynebacterium zzzz sp. nov.</title>
        <authorList>
            <person name="Zhang G."/>
        </authorList>
    </citation>
    <scope>NUCLEOTIDE SEQUENCE [LARGE SCALE GENOMIC DNA]</scope>
    <source>
        <strain evidence="2">zg-915</strain>
    </source>
</reference>
<protein>
    <submittedName>
        <fullName evidence="1">Uncharacterized protein</fullName>
    </submittedName>
</protein>
<proteinExistence type="predicted"/>
<gene>
    <name evidence="1" type="ORF">HMC16_10940</name>
</gene>
<dbReference type="EMBL" id="JABFEE010000015">
    <property type="protein sequence ID" value="MBA1836221.1"/>
    <property type="molecule type" value="Genomic_DNA"/>
</dbReference>